<keyword evidence="6" id="KW-0645">Protease</keyword>
<evidence type="ECO:0000256" key="1">
    <source>
        <dbReference type="ARBA" id="ARBA00001772"/>
    </source>
</evidence>
<dbReference type="Pfam" id="PF13365">
    <property type="entry name" value="Trypsin_2"/>
    <property type="match status" value="1"/>
</dbReference>
<evidence type="ECO:0000256" key="4">
    <source>
        <dbReference type="ARBA" id="ARBA00013035"/>
    </source>
</evidence>
<evidence type="ECO:0000259" key="18">
    <source>
        <dbReference type="PROSITE" id="PS50106"/>
    </source>
</evidence>
<evidence type="ECO:0000256" key="5">
    <source>
        <dbReference type="ARBA" id="ARBA00013958"/>
    </source>
</evidence>
<evidence type="ECO:0000313" key="22">
    <source>
        <dbReference type="Proteomes" id="UP000290401"/>
    </source>
</evidence>
<feature type="binding site" evidence="15">
    <location>
        <position position="159"/>
    </location>
    <ligand>
        <name>substrate</name>
    </ligand>
</feature>
<keyword evidence="22" id="KW-1185">Reference proteome</keyword>
<dbReference type="Proteomes" id="UP000288972">
    <property type="component" value="Chromosome"/>
</dbReference>
<keyword evidence="7" id="KW-0732">Signal</keyword>
<feature type="active site" description="Charge relay system" evidence="14">
    <location>
        <position position="159"/>
    </location>
</feature>
<gene>
    <name evidence="20" type="ORF">EAS56_12110</name>
    <name evidence="19" type="ORF">XH91_23560</name>
</gene>
<dbReference type="PANTHER" id="PTHR22939">
    <property type="entry name" value="SERINE PROTEASE FAMILY S1C HTRA-RELATED"/>
    <property type="match status" value="1"/>
</dbReference>
<keyword evidence="17" id="KW-0472">Membrane</keyword>
<dbReference type="InterPro" id="IPR009003">
    <property type="entry name" value="Peptidase_S1_PA"/>
</dbReference>
<dbReference type="SMART" id="SM00228">
    <property type="entry name" value="PDZ"/>
    <property type="match status" value="2"/>
</dbReference>
<reference evidence="20 22" key="2">
    <citation type="submission" date="2018-10" db="EMBL/GenBank/DDBJ databases">
        <title>Bradyrhizobium sp. nov., effective nodules isolated from peanut in China.</title>
        <authorList>
            <person name="Li Y."/>
        </authorList>
    </citation>
    <scope>NUCLEOTIDE SEQUENCE [LARGE SCALE GENOMIC DNA]</scope>
    <source>
        <strain evidence="20 22">CCBAU 53426</strain>
    </source>
</reference>
<dbReference type="EMBL" id="CP030053">
    <property type="protein sequence ID" value="QAU48027.1"/>
    <property type="molecule type" value="Genomic_DNA"/>
</dbReference>
<evidence type="ECO:0000256" key="10">
    <source>
        <dbReference type="ARBA" id="ARBA00022801"/>
    </source>
</evidence>
<evidence type="ECO:0000256" key="15">
    <source>
        <dbReference type="PIRSR" id="PIRSR611782-2"/>
    </source>
</evidence>
<sequence length="524" mass="53814">MTDRPDRSNLPSYRQPRRSVLSARRIALMASVVAGLGIAVHGFSPSTSPADLFSSPAHAQVNNEVKKVDRPIGFADIVERVKPSVISVKVNIKEKAASNDDGDDSSPFQPGSPMERFFRRFGGPDGIPGLKGGGRGRIVQGQGSGFFISADGFAVTNNHVVDGADKVEVTTDDGKTYSAKVIGTDQRTDLALIKVEGGSNFSFAKLADSKPRIGDWVLAVGNPFGLGGTVTAGIVSASGRDIGNGPYDDFIQIDAPVNKGNSGGPAFDTNGEVMGVNTAIYSPSGGSVGIAFSIPASTVKSVVAQLKDKGSVSRGWIGVQIQPVTSDIADSLGMKKAEGALVAEPQKDGPAAKAGIESGDVITSVNGDSVKDARELARTIGGMAPGASVKLNVLHKGQDKVVNLTLGQLPNTVEAKADTDNDNGRGAKGTDVPKLGMTVAPANSVAGAGKDGVVVTEVDPKSAAAERGFKEGDVILEVGGKSVSTAGEVRDAITAARTDNKNSVLMRVKSGGQSRFVAVPIAKG</sequence>
<dbReference type="InterPro" id="IPR036034">
    <property type="entry name" value="PDZ_sf"/>
</dbReference>
<dbReference type="RefSeq" id="WP_128952785.1">
    <property type="nucleotide sequence ID" value="NZ_CP030053.1"/>
</dbReference>
<feature type="transmembrane region" description="Helical" evidence="17">
    <location>
        <begin position="26"/>
        <end position="44"/>
    </location>
</feature>
<keyword evidence="17" id="KW-0812">Transmembrane</keyword>
<evidence type="ECO:0000256" key="9">
    <source>
        <dbReference type="ARBA" id="ARBA00022764"/>
    </source>
</evidence>
<evidence type="ECO:0000256" key="13">
    <source>
        <dbReference type="ARBA" id="ARBA00032850"/>
    </source>
</evidence>
<name>A0AAE6C9Y3_9BRAD</name>
<dbReference type="Gene3D" id="2.30.42.10">
    <property type="match status" value="2"/>
</dbReference>
<evidence type="ECO:0000256" key="14">
    <source>
        <dbReference type="PIRSR" id="PIRSR611782-1"/>
    </source>
</evidence>
<dbReference type="PROSITE" id="PS50106">
    <property type="entry name" value="PDZ"/>
    <property type="match status" value="2"/>
</dbReference>
<dbReference type="Proteomes" id="UP000290401">
    <property type="component" value="Unassembled WGS sequence"/>
</dbReference>
<keyword evidence="10" id="KW-0378">Hydrolase</keyword>
<dbReference type="EMBL" id="RDQZ01000007">
    <property type="protein sequence ID" value="RXH14585.1"/>
    <property type="molecule type" value="Genomic_DNA"/>
</dbReference>
<dbReference type="KEGG" id="bgz:XH91_23560"/>
<dbReference type="GO" id="GO:0006508">
    <property type="term" value="P:proteolysis"/>
    <property type="evidence" value="ECO:0007669"/>
    <property type="project" value="UniProtKB-KW"/>
</dbReference>
<keyword evidence="17" id="KW-1133">Transmembrane helix</keyword>
<feature type="domain" description="PDZ" evidence="18">
    <location>
        <begin position="301"/>
        <end position="372"/>
    </location>
</feature>
<dbReference type="InterPro" id="IPR011782">
    <property type="entry name" value="Pept_S1C_Do"/>
</dbReference>
<evidence type="ECO:0000256" key="8">
    <source>
        <dbReference type="ARBA" id="ARBA00022737"/>
    </source>
</evidence>
<dbReference type="SUPFAM" id="SSF50156">
    <property type="entry name" value="PDZ domain-like"/>
    <property type="match status" value="2"/>
</dbReference>
<keyword evidence="12" id="KW-0346">Stress response</keyword>
<dbReference type="GO" id="GO:0004252">
    <property type="term" value="F:serine-type endopeptidase activity"/>
    <property type="evidence" value="ECO:0007669"/>
    <property type="project" value="InterPro"/>
</dbReference>
<evidence type="ECO:0000256" key="17">
    <source>
        <dbReference type="SAM" id="Phobius"/>
    </source>
</evidence>
<dbReference type="PRINTS" id="PR00834">
    <property type="entry name" value="PROTEASES2C"/>
</dbReference>
<evidence type="ECO:0000313" key="20">
    <source>
        <dbReference type="EMBL" id="RXH14585.1"/>
    </source>
</evidence>
<evidence type="ECO:0000256" key="3">
    <source>
        <dbReference type="ARBA" id="ARBA00010541"/>
    </source>
</evidence>
<evidence type="ECO:0000256" key="12">
    <source>
        <dbReference type="ARBA" id="ARBA00023016"/>
    </source>
</evidence>
<organism evidence="19 21">
    <name type="scientific">Bradyrhizobium guangzhouense</name>
    <dbReference type="NCBI Taxonomy" id="1325095"/>
    <lineage>
        <taxon>Bacteria</taxon>
        <taxon>Pseudomonadati</taxon>
        <taxon>Pseudomonadota</taxon>
        <taxon>Alphaproteobacteria</taxon>
        <taxon>Hyphomicrobiales</taxon>
        <taxon>Nitrobacteraceae</taxon>
        <taxon>Bradyrhizobium</taxon>
    </lineage>
</organism>
<dbReference type="Gene3D" id="2.40.10.120">
    <property type="match status" value="1"/>
</dbReference>
<dbReference type="SUPFAM" id="SSF50494">
    <property type="entry name" value="Trypsin-like serine proteases"/>
    <property type="match status" value="1"/>
</dbReference>
<evidence type="ECO:0000256" key="16">
    <source>
        <dbReference type="SAM" id="MobiDB-lite"/>
    </source>
</evidence>
<accession>A0AAE6C9Y3</accession>
<feature type="active site" description="Charge relay system" evidence="14">
    <location>
        <position position="262"/>
    </location>
</feature>
<feature type="binding site" evidence="15">
    <location>
        <position position="189"/>
    </location>
    <ligand>
        <name>substrate</name>
    </ligand>
</feature>
<dbReference type="EC" id="3.4.21.107" evidence="4"/>
<evidence type="ECO:0000256" key="11">
    <source>
        <dbReference type="ARBA" id="ARBA00022825"/>
    </source>
</evidence>
<protein>
    <recommendedName>
        <fullName evidence="5">Probable periplasmic serine endoprotease DegP-like</fullName>
        <ecNumber evidence="4">3.4.21.107</ecNumber>
    </recommendedName>
    <alternativeName>
        <fullName evidence="13">Protease Do</fullName>
    </alternativeName>
</protein>
<dbReference type="InterPro" id="IPR001478">
    <property type="entry name" value="PDZ"/>
</dbReference>
<evidence type="ECO:0000256" key="7">
    <source>
        <dbReference type="ARBA" id="ARBA00022729"/>
    </source>
</evidence>
<evidence type="ECO:0000256" key="6">
    <source>
        <dbReference type="ARBA" id="ARBA00022670"/>
    </source>
</evidence>
<feature type="compositionally biased region" description="Basic and acidic residues" evidence="16">
    <location>
        <begin position="415"/>
        <end position="425"/>
    </location>
</feature>
<keyword evidence="11" id="KW-0720">Serine protease</keyword>
<keyword evidence="8" id="KW-0677">Repeat</keyword>
<dbReference type="NCBIfam" id="TIGR02037">
    <property type="entry name" value="degP_htrA_DO"/>
    <property type="match status" value="1"/>
</dbReference>
<proteinExistence type="inferred from homology"/>
<evidence type="ECO:0000256" key="2">
    <source>
        <dbReference type="ARBA" id="ARBA00004418"/>
    </source>
</evidence>
<feature type="active site" description="Charge relay system" evidence="14">
    <location>
        <position position="189"/>
    </location>
</feature>
<dbReference type="AlphaFoldDB" id="A0AAE6C9Y3"/>
<dbReference type="InterPro" id="IPR001940">
    <property type="entry name" value="Peptidase_S1C"/>
</dbReference>
<dbReference type="Pfam" id="PF13180">
    <property type="entry name" value="PDZ_2"/>
    <property type="match status" value="2"/>
</dbReference>
<evidence type="ECO:0000313" key="19">
    <source>
        <dbReference type="EMBL" id="QAU48027.1"/>
    </source>
</evidence>
<feature type="domain" description="PDZ" evidence="18">
    <location>
        <begin position="425"/>
        <end position="511"/>
    </location>
</feature>
<dbReference type="CDD" id="cd10839">
    <property type="entry name" value="cpPDZ1_DegP-like"/>
    <property type="match status" value="1"/>
</dbReference>
<dbReference type="PANTHER" id="PTHR22939:SF130">
    <property type="entry name" value="PERIPLASMIC SERINE ENDOPROTEASE DEGP-LIKE-RELATED"/>
    <property type="match status" value="1"/>
</dbReference>
<comment type="subcellular location">
    <subcellularLocation>
        <location evidence="2">Periplasm</location>
    </subcellularLocation>
</comment>
<evidence type="ECO:0000313" key="21">
    <source>
        <dbReference type="Proteomes" id="UP000288972"/>
    </source>
</evidence>
<keyword evidence="9" id="KW-0574">Periplasm</keyword>
<feature type="region of interest" description="Disordered" evidence="16">
    <location>
        <begin position="415"/>
        <end position="434"/>
    </location>
</feature>
<feature type="binding site" evidence="15">
    <location>
        <begin position="260"/>
        <end position="262"/>
    </location>
    <ligand>
        <name>substrate</name>
    </ligand>
</feature>
<comment type="similarity">
    <text evidence="3">Belongs to the peptidase S1C family.</text>
</comment>
<reference evidence="19 21" key="1">
    <citation type="submission" date="2018-06" db="EMBL/GenBank/DDBJ databases">
        <title>Comparative genomics of rhizobia nodulating Arachis hypogaea in China.</title>
        <authorList>
            <person name="Li Y."/>
        </authorList>
    </citation>
    <scope>NUCLEOTIDE SEQUENCE [LARGE SCALE GENOMIC DNA]</scope>
    <source>
        <strain evidence="19 21">CCBAU 51670</strain>
    </source>
</reference>
<comment type="catalytic activity">
    <reaction evidence="1">
        <text>Acts on substrates that are at least partially unfolded. The cleavage site P1 residue is normally between a pair of hydrophobic residues, such as Val-|-Val.</text>
        <dbReference type="EC" id="3.4.21.107"/>
    </reaction>
</comment>